<name>A0AAD9J5X9_9ANNE</name>
<gene>
    <name evidence="2" type="ORF">LSH36_622g01051</name>
</gene>
<dbReference type="GO" id="GO:0007508">
    <property type="term" value="P:larval heart development"/>
    <property type="evidence" value="ECO:0007669"/>
    <property type="project" value="TreeGrafter"/>
</dbReference>
<sequence>MINNIEYNAGIGLSDHMILSCDLNVLIPPVKENVARYNYHKGDYKSMNNRLAETDWKSDLGGMDTEEAWAHLSAILNDRLTKQVPKSVPKKDGRRKIWMTKRPLQNIERNNELGTSTRNPRTHGLCQSYK</sequence>
<organism evidence="2 3">
    <name type="scientific">Paralvinella palmiformis</name>
    <dbReference type="NCBI Taxonomy" id="53620"/>
    <lineage>
        <taxon>Eukaryota</taxon>
        <taxon>Metazoa</taxon>
        <taxon>Spiralia</taxon>
        <taxon>Lophotrochozoa</taxon>
        <taxon>Annelida</taxon>
        <taxon>Polychaeta</taxon>
        <taxon>Sedentaria</taxon>
        <taxon>Canalipalpata</taxon>
        <taxon>Terebellida</taxon>
        <taxon>Terebelliformia</taxon>
        <taxon>Alvinellidae</taxon>
        <taxon>Paralvinella</taxon>
    </lineage>
</organism>
<feature type="region of interest" description="Disordered" evidence="1">
    <location>
        <begin position="108"/>
        <end position="130"/>
    </location>
</feature>
<protein>
    <submittedName>
        <fullName evidence="2">Uncharacterized protein</fullName>
    </submittedName>
</protein>
<dbReference type="EMBL" id="JAODUP010000622">
    <property type="protein sequence ID" value="KAK2146255.1"/>
    <property type="molecule type" value="Genomic_DNA"/>
</dbReference>
<evidence type="ECO:0000256" key="1">
    <source>
        <dbReference type="SAM" id="MobiDB-lite"/>
    </source>
</evidence>
<evidence type="ECO:0000313" key="3">
    <source>
        <dbReference type="Proteomes" id="UP001208570"/>
    </source>
</evidence>
<keyword evidence="3" id="KW-1185">Reference proteome</keyword>
<dbReference type="AlphaFoldDB" id="A0AAD9J5X9"/>
<dbReference type="PANTHER" id="PTHR33395:SF22">
    <property type="entry name" value="REVERSE TRANSCRIPTASE DOMAIN-CONTAINING PROTEIN"/>
    <property type="match status" value="1"/>
</dbReference>
<reference evidence="2" key="1">
    <citation type="journal article" date="2023" name="Mol. Biol. Evol.">
        <title>Third-Generation Sequencing Reveals the Adaptive Role of the Epigenome in Three Deep-Sea Polychaetes.</title>
        <authorList>
            <person name="Perez M."/>
            <person name="Aroh O."/>
            <person name="Sun Y."/>
            <person name="Lan Y."/>
            <person name="Juniper S.K."/>
            <person name="Young C.R."/>
            <person name="Angers B."/>
            <person name="Qian P.Y."/>
        </authorList>
    </citation>
    <scope>NUCLEOTIDE SEQUENCE</scope>
    <source>
        <strain evidence="2">P08H-3</strain>
    </source>
</reference>
<dbReference type="Proteomes" id="UP001208570">
    <property type="component" value="Unassembled WGS sequence"/>
</dbReference>
<proteinExistence type="predicted"/>
<accession>A0AAD9J5X9</accession>
<evidence type="ECO:0000313" key="2">
    <source>
        <dbReference type="EMBL" id="KAK2146255.1"/>
    </source>
</evidence>
<dbReference type="PANTHER" id="PTHR33395">
    <property type="entry name" value="TRANSCRIPTASE, PUTATIVE-RELATED-RELATED"/>
    <property type="match status" value="1"/>
</dbReference>
<comment type="caution">
    <text evidence="2">The sequence shown here is derived from an EMBL/GenBank/DDBJ whole genome shotgun (WGS) entry which is preliminary data.</text>
</comment>
<dbReference type="GO" id="GO:0061343">
    <property type="term" value="P:cell adhesion involved in heart morphogenesis"/>
    <property type="evidence" value="ECO:0007669"/>
    <property type="project" value="TreeGrafter"/>
</dbReference>
<dbReference type="GO" id="GO:0031012">
    <property type="term" value="C:extracellular matrix"/>
    <property type="evidence" value="ECO:0007669"/>
    <property type="project" value="TreeGrafter"/>
</dbReference>